<dbReference type="Gene3D" id="2.160.10.10">
    <property type="entry name" value="Hexapeptide repeat proteins"/>
    <property type="match status" value="1"/>
</dbReference>
<dbReference type="AlphaFoldDB" id="A0A923FZW0"/>
<dbReference type="EMBL" id="JABWRE020000001">
    <property type="protein sequence ID" value="MBV4537362.1"/>
    <property type="molecule type" value="Genomic_DNA"/>
</dbReference>
<evidence type="ECO:0000256" key="1">
    <source>
        <dbReference type="SAM" id="Phobius"/>
    </source>
</evidence>
<dbReference type="InterPro" id="IPR001451">
    <property type="entry name" value="Hexapep"/>
</dbReference>
<reference evidence="2" key="2">
    <citation type="submission" date="2020-07" db="EMBL/GenBank/DDBJ databases">
        <authorList>
            <person name="Lood C."/>
            <person name="Girard L."/>
        </authorList>
    </citation>
    <scope>NUCLEOTIDE SEQUENCE</scope>
    <source>
        <strain evidence="2">SWRI10</strain>
    </source>
</reference>
<reference evidence="2" key="1">
    <citation type="journal article" date="2020" name="Microorganisms">
        <title>Reliable Identification of Environmental Pseudomonas Isolates Using the rpoD Gene.</title>
        <authorList>
            <consortium name="The Broad Institute Genome Sequencing Platform"/>
            <person name="Girard L."/>
            <person name="Lood C."/>
            <person name="Rokni-Zadeh H."/>
            <person name="van Noort V."/>
            <person name="Lavigne R."/>
            <person name="De Mot R."/>
        </authorList>
    </citation>
    <scope>NUCLEOTIDE SEQUENCE</scope>
    <source>
        <strain evidence="2">SWRI10</strain>
    </source>
</reference>
<dbReference type="EMBL" id="JABWRE010000006">
    <property type="protein sequence ID" value="MBC3441222.1"/>
    <property type="molecule type" value="Genomic_DNA"/>
</dbReference>
<reference evidence="3" key="3">
    <citation type="submission" date="2021-06" db="EMBL/GenBank/DDBJ databases">
        <title>Updating the genus Pseudomonas: Description of 43 new species and partition of the Pseudomonas putida group.</title>
        <authorList>
            <person name="Girard L."/>
            <person name="Lood C."/>
            <person name="Vandamme P."/>
            <person name="Rokni-Zadeh H."/>
            <person name="Van Noort V."/>
            <person name="Hofte M."/>
            <person name="Lavigne R."/>
            <person name="De Mot R."/>
        </authorList>
    </citation>
    <scope>NUCLEOTIDE SEQUENCE</scope>
    <source>
        <strain evidence="3">SWRI10</strain>
    </source>
</reference>
<dbReference type="CDD" id="cd04647">
    <property type="entry name" value="LbH_MAT_like"/>
    <property type="match status" value="1"/>
</dbReference>
<keyword evidence="2" id="KW-0012">Acyltransferase</keyword>
<dbReference type="PANTHER" id="PTHR23416:SF78">
    <property type="entry name" value="LIPOPOLYSACCHARIDE BIOSYNTHESIS O-ACETYL TRANSFERASE WBBJ-RELATED"/>
    <property type="match status" value="1"/>
</dbReference>
<dbReference type="Proteomes" id="UP000599879">
    <property type="component" value="Unassembled WGS sequence"/>
</dbReference>
<dbReference type="PANTHER" id="PTHR23416">
    <property type="entry name" value="SIALIC ACID SYNTHASE-RELATED"/>
    <property type="match status" value="1"/>
</dbReference>
<keyword evidence="1" id="KW-0812">Transmembrane</keyword>
<dbReference type="GO" id="GO:0016746">
    <property type="term" value="F:acyltransferase activity"/>
    <property type="evidence" value="ECO:0007669"/>
    <property type="project" value="UniProtKB-KW"/>
</dbReference>
<dbReference type="SUPFAM" id="SSF51161">
    <property type="entry name" value="Trimeric LpxA-like enzymes"/>
    <property type="match status" value="1"/>
</dbReference>
<name>A0A923FZW0_9PSED</name>
<dbReference type="InterPro" id="IPR051159">
    <property type="entry name" value="Hexapeptide_acetyltransf"/>
</dbReference>
<keyword evidence="1" id="KW-0472">Membrane</keyword>
<dbReference type="InterPro" id="IPR011004">
    <property type="entry name" value="Trimer_LpxA-like_sf"/>
</dbReference>
<keyword evidence="2" id="KW-0808">Transferase</keyword>
<organism evidence="2">
    <name type="scientific">Pseudomonas urmiensis</name>
    <dbReference type="NCBI Taxonomy" id="2745493"/>
    <lineage>
        <taxon>Bacteria</taxon>
        <taxon>Pseudomonadati</taxon>
        <taxon>Pseudomonadota</taxon>
        <taxon>Gammaproteobacteria</taxon>
        <taxon>Pseudomonadales</taxon>
        <taxon>Pseudomonadaceae</taxon>
        <taxon>Pseudomonas</taxon>
    </lineage>
</organism>
<dbReference type="Pfam" id="PF00132">
    <property type="entry name" value="Hexapep"/>
    <property type="match status" value="1"/>
</dbReference>
<keyword evidence="1" id="KW-1133">Transmembrane helix</keyword>
<evidence type="ECO:0000313" key="2">
    <source>
        <dbReference type="EMBL" id="MBC3441222.1"/>
    </source>
</evidence>
<gene>
    <name evidence="3" type="ORF">HU737_015430</name>
    <name evidence="2" type="ORF">HU737_11050</name>
</gene>
<sequence>MRDLEVHNLFKVAWAIRGLLYKIVFGQFSMPSYIGPPIFLFRSRRMYVGKRVRIFPNLRAECHGIGRLFIHDNVAIGQGLHVTCMGDLHIGESTLITGYVSITDIEHEYESIGVPVLDQITTWKKTEIGKNCFIGMGARIQAGTILGDGCIVGANSVVRGKFPDFCVIVGSPARIVKRYDPVSAQWQRC</sequence>
<accession>A0A923FZW0</accession>
<feature type="transmembrane region" description="Helical" evidence="1">
    <location>
        <begin position="20"/>
        <end position="41"/>
    </location>
</feature>
<comment type="caution">
    <text evidence="2">The sequence shown here is derived from an EMBL/GenBank/DDBJ whole genome shotgun (WGS) entry which is preliminary data.</text>
</comment>
<evidence type="ECO:0000313" key="3">
    <source>
        <dbReference type="EMBL" id="MBV4537362.1"/>
    </source>
</evidence>
<protein>
    <submittedName>
        <fullName evidence="2">Acyltransferase</fullName>
    </submittedName>
</protein>
<proteinExistence type="predicted"/>